<keyword evidence="8" id="KW-1185">Reference proteome</keyword>
<dbReference type="InterPro" id="IPR020578">
    <property type="entry name" value="Aminotrans_V_PyrdxlP_BS"/>
</dbReference>
<evidence type="ECO:0000313" key="7">
    <source>
        <dbReference type="EMBL" id="GAA0744916.1"/>
    </source>
</evidence>
<dbReference type="PANTHER" id="PTHR43586:SF8">
    <property type="entry name" value="CYSTEINE DESULFURASE 1, CHLOROPLASTIC"/>
    <property type="match status" value="1"/>
</dbReference>
<evidence type="ECO:0000313" key="8">
    <source>
        <dbReference type="Proteomes" id="UP001501510"/>
    </source>
</evidence>
<protein>
    <submittedName>
        <fullName evidence="7">Aminotransferase class V-fold PLP-dependent enzyme</fullName>
    </submittedName>
</protein>
<evidence type="ECO:0000256" key="1">
    <source>
        <dbReference type="ARBA" id="ARBA00001933"/>
    </source>
</evidence>
<keyword evidence="3" id="KW-0663">Pyridoxal phosphate</keyword>
<dbReference type="Proteomes" id="UP001501510">
    <property type="component" value="Unassembled WGS sequence"/>
</dbReference>
<proteinExistence type="inferred from homology"/>
<comment type="caution">
    <text evidence="7">The sequence shown here is derived from an EMBL/GenBank/DDBJ whole genome shotgun (WGS) entry which is preliminary data.</text>
</comment>
<comment type="cofactor">
    <cofactor evidence="1 5">
        <name>pyridoxal 5'-phosphate</name>
        <dbReference type="ChEBI" id="CHEBI:597326"/>
    </cofactor>
</comment>
<dbReference type="InterPro" id="IPR015424">
    <property type="entry name" value="PyrdxlP-dep_Trfase"/>
</dbReference>
<evidence type="ECO:0000256" key="3">
    <source>
        <dbReference type="ARBA" id="ARBA00022898"/>
    </source>
</evidence>
<accession>A0ABN1JQX5</accession>
<dbReference type="EMBL" id="BAAACG010000013">
    <property type="protein sequence ID" value="GAA0744916.1"/>
    <property type="molecule type" value="Genomic_DNA"/>
</dbReference>
<dbReference type="SUPFAM" id="SSF53383">
    <property type="entry name" value="PLP-dependent transferases"/>
    <property type="match status" value="1"/>
</dbReference>
<dbReference type="Gene3D" id="3.90.1150.10">
    <property type="entry name" value="Aspartate Aminotransferase, domain 1"/>
    <property type="match status" value="1"/>
</dbReference>
<dbReference type="InterPro" id="IPR000192">
    <property type="entry name" value="Aminotrans_V_dom"/>
</dbReference>
<gene>
    <name evidence="7" type="ORF">GCM10008906_30530</name>
</gene>
<keyword evidence="7" id="KW-0808">Transferase</keyword>
<organism evidence="7 8">
    <name type="scientific">Clostridium oceanicum</name>
    <dbReference type="NCBI Taxonomy" id="1543"/>
    <lineage>
        <taxon>Bacteria</taxon>
        <taxon>Bacillati</taxon>
        <taxon>Bacillota</taxon>
        <taxon>Clostridia</taxon>
        <taxon>Eubacteriales</taxon>
        <taxon>Clostridiaceae</taxon>
        <taxon>Clostridium</taxon>
    </lineage>
</organism>
<reference evidence="7 8" key="1">
    <citation type="journal article" date="2019" name="Int. J. Syst. Evol. Microbiol.">
        <title>The Global Catalogue of Microorganisms (GCM) 10K type strain sequencing project: providing services to taxonomists for standard genome sequencing and annotation.</title>
        <authorList>
            <consortium name="The Broad Institute Genomics Platform"/>
            <consortium name="The Broad Institute Genome Sequencing Center for Infectious Disease"/>
            <person name="Wu L."/>
            <person name="Ma J."/>
        </authorList>
    </citation>
    <scope>NUCLEOTIDE SEQUENCE [LARGE SCALE GENOMIC DNA]</scope>
    <source>
        <strain evidence="7 8">JCM 1407</strain>
    </source>
</reference>
<name>A0ABN1JQX5_9CLOT</name>
<dbReference type="InterPro" id="IPR015421">
    <property type="entry name" value="PyrdxlP-dep_Trfase_major"/>
</dbReference>
<evidence type="ECO:0000256" key="4">
    <source>
        <dbReference type="ARBA" id="ARBA00050776"/>
    </source>
</evidence>
<comment type="similarity">
    <text evidence="2">Belongs to the class-V pyridoxal-phosphate-dependent aminotransferase family. Csd subfamily.</text>
</comment>
<dbReference type="Gene3D" id="3.40.640.10">
    <property type="entry name" value="Type I PLP-dependent aspartate aminotransferase-like (Major domain)"/>
    <property type="match status" value="1"/>
</dbReference>
<dbReference type="PANTHER" id="PTHR43586">
    <property type="entry name" value="CYSTEINE DESULFURASE"/>
    <property type="match status" value="1"/>
</dbReference>
<comment type="catalytic activity">
    <reaction evidence="4">
        <text>(sulfur carrier)-H + L-cysteine = (sulfur carrier)-SH + L-alanine</text>
        <dbReference type="Rhea" id="RHEA:43892"/>
        <dbReference type="Rhea" id="RHEA-COMP:14737"/>
        <dbReference type="Rhea" id="RHEA-COMP:14739"/>
        <dbReference type="ChEBI" id="CHEBI:29917"/>
        <dbReference type="ChEBI" id="CHEBI:35235"/>
        <dbReference type="ChEBI" id="CHEBI:57972"/>
        <dbReference type="ChEBI" id="CHEBI:64428"/>
        <dbReference type="EC" id="2.8.1.7"/>
    </reaction>
</comment>
<dbReference type="InterPro" id="IPR015422">
    <property type="entry name" value="PyrdxlP-dep_Trfase_small"/>
</dbReference>
<dbReference type="PROSITE" id="PS00595">
    <property type="entry name" value="AA_TRANSFER_CLASS_5"/>
    <property type="match status" value="1"/>
</dbReference>
<keyword evidence="7" id="KW-0032">Aminotransferase</keyword>
<evidence type="ECO:0000256" key="2">
    <source>
        <dbReference type="ARBA" id="ARBA00010447"/>
    </source>
</evidence>
<evidence type="ECO:0000256" key="5">
    <source>
        <dbReference type="RuleBase" id="RU004504"/>
    </source>
</evidence>
<dbReference type="Pfam" id="PF00266">
    <property type="entry name" value="Aminotran_5"/>
    <property type="match status" value="1"/>
</dbReference>
<dbReference type="GO" id="GO:0008483">
    <property type="term" value="F:transaminase activity"/>
    <property type="evidence" value="ECO:0007669"/>
    <property type="project" value="UniProtKB-KW"/>
</dbReference>
<feature type="domain" description="Aminotransferase class V" evidence="6">
    <location>
        <begin position="32"/>
        <end position="423"/>
    </location>
</feature>
<evidence type="ECO:0000259" key="6">
    <source>
        <dbReference type="Pfam" id="PF00266"/>
    </source>
</evidence>
<sequence>MIYIPDQSPYRYFIKGLTTKVPLHNESFATAINFDNSATTPPFISVMDSIMSFSSWYSSIHRGTGYKSQLSSKIYEDSRKIVADFVGADLEKDAIIYVKNATEAINKLSYRLTDDKEDCVILSTWMEHHSNDLPWRFKYKTDYVEIDEYGRLLIDDLEKKLKQYNGKVKLVTVTGASNVTGYINPIYKIASLAHKYGAKILVDGAQFVPHCPMDMKPHYSKEHIDYLAFSAHKMYAPFGTGVLIGPKSTFQKGIPDYCGGGTINSVSRDLVLWANPPEKDEAGTPNVMGVQALVTAIKTINELGMKNIENYETYLLKYTTQEMEKIPGIKLYAHEMNRNTPRVAIIPFNIEGIHHSITAKILSGEKAIAVRNGCFCAQPYLQRLLNLSKDSIREYSKEPISKRPGVVRLSFGMYNNYKEIQVLLSLLKNIVKNKEYYIKKYS</sequence>